<feature type="compositionally biased region" description="Basic and acidic residues" evidence="1">
    <location>
        <begin position="143"/>
        <end position="154"/>
    </location>
</feature>
<dbReference type="AlphaFoldDB" id="A0A5B7EKT7"/>
<proteinExistence type="predicted"/>
<evidence type="ECO:0000313" key="2">
    <source>
        <dbReference type="EMBL" id="MPC35091.1"/>
    </source>
</evidence>
<sequence>MTTYYHSTKSANSQQQHSNKDGAGHCRKQEESGDYEVPSSSSSSFSSSSSSSPFSSLSSSFSRTHDVLRAPRPSTPTTLLWLCPAEGATPPWPASHLPRNLEGVQGGVIEGSQRGDYGRRTQSCSAPLSGGLSQAPDGFPRPDTQRLTEARWDA</sequence>
<accession>A0A5B7EKT7</accession>
<reference evidence="2 3" key="1">
    <citation type="submission" date="2019-05" db="EMBL/GenBank/DDBJ databases">
        <title>Another draft genome of Portunus trituberculatus and its Hox gene families provides insights of decapod evolution.</title>
        <authorList>
            <person name="Jeong J.-H."/>
            <person name="Song I."/>
            <person name="Kim S."/>
            <person name="Choi T."/>
            <person name="Kim D."/>
            <person name="Ryu S."/>
            <person name="Kim W."/>
        </authorList>
    </citation>
    <scope>NUCLEOTIDE SEQUENCE [LARGE SCALE GENOMIC DNA]</scope>
    <source>
        <tissue evidence="2">Muscle</tissue>
    </source>
</reference>
<feature type="region of interest" description="Disordered" evidence="1">
    <location>
        <begin position="91"/>
        <end position="154"/>
    </location>
</feature>
<dbReference type="Proteomes" id="UP000324222">
    <property type="component" value="Unassembled WGS sequence"/>
</dbReference>
<protein>
    <submittedName>
        <fullName evidence="2">Uncharacterized protein</fullName>
    </submittedName>
</protein>
<comment type="caution">
    <text evidence="2">The sequence shown here is derived from an EMBL/GenBank/DDBJ whole genome shotgun (WGS) entry which is preliminary data.</text>
</comment>
<feature type="compositionally biased region" description="Polar residues" evidence="1">
    <location>
        <begin position="1"/>
        <end position="17"/>
    </location>
</feature>
<keyword evidence="3" id="KW-1185">Reference proteome</keyword>
<evidence type="ECO:0000256" key="1">
    <source>
        <dbReference type="SAM" id="MobiDB-lite"/>
    </source>
</evidence>
<organism evidence="2 3">
    <name type="scientific">Portunus trituberculatus</name>
    <name type="common">Swimming crab</name>
    <name type="synonym">Neptunus trituberculatus</name>
    <dbReference type="NCBI Taxonomy" id="210409"/>
    <lineage>
        <taxon>Eukaryota</taxon>
        <taxon>Metazoa</taxon>
        <taxon>Ecdysozoa</taxon>
        <taxon>Arthropoda</taxon>
        <taxon>Crustacea</taxon>
        <taxon>Multicrustacea</taxon>
        <taxon>Malacostraca</taxon>
        <taxon>Eumalacostraca</taxon>
        <taxon>Eucarida</taxon>
        <taxon>Decapoda</taxon>
        <taxon>Pleocyemata</taxon>
        <taxon>Brachyura</taxon>
        <taxon>Eubrachyura</taxon>
        <taxon>Portunoidea</taxon>
        <taxon>Portunidae</taxon>
        <taxon>Portuninae</taxon>
        <taxon>Portunus</taxon>
    </lineage>
</organism>
<dbReference type="EMBL" id="VSRR010003198">
    <property type="protein sequence ID" value="MPC35091.1"/>
    <property type="molecule type" value="Genomic_DNA"/>
</dbReference>
<feature type="compositionally biased region" description="Low complexity" evidence="1">
    <location>
        <begin position="39"/>
        <end position="62"/>
    </location>
</feature>
<evidence type="ECO:0000313" key="3">
    <source>
        <dbReference type="Proteomes" id="UP000324222"/>
    </source>
</evidence>
<feature type="compositionally biased region" description="Basic and acidic residues" evidence="1">
    <location>
        <begin position="18"/>
        <end position="31"/>
    </location>
</feature>
<name>A0A5B7EKT7_PORTR</name>
<gene>
    <name evidence="2" type="ORF">E2C01_028505</name>
</gene>
<feature type="region of interest" description="Disordered" evidence="1">
    <location>
        <begin position="1"/>
        <end position="78"/>
    </location>
</feature>